<evidence type="ECO:0000313" key="4">
    <source>
        <dbReference type="Proteomes" id="UP000799772"/>
    </source>
</evidence>
<feature type="compositionally biased region" description="Polar residues" evidence="1">
    <location>
        <begin position="84"/>
        <end position="108"/>
    </location>
</feature>
<feature type="domain" description="N-acetyltransferase" evidence="2">
    <location>
        <begin position="120"/>
        <end position="173"/>
    </location>
</feature>
<reference evidence="3" key="1">
    <citation type="journal article" date="2020" name="Stud. Mycol.">
        <title>101 Dothideomycetes genomes: a test case for predicting lifestyles and emergence of pathogens.</title>
        <authorList>
            <person name="Haridas S."/>
            <person name="Albert R."/>
            <person name="Binder M."/>
            <person name="Bloem J."/>
            <person name="Labutti K."/>
            <person name="Salamov A."/>
            <person name="Andreopoulos B."/>
            <person name="Baker S."/>
            <person name="Barry K."/>
            <person name="Bills G."/>
            <person name="Bluhm B."/>
            <person name="Cannon C."/>
            <person name="Castanera R."/>
            <person name="Culley D."/>
            <person name="Daum C."/>
            <person name="Ezra D."/>
            <person name="Gonzalez J."/>
            <person name="Henrissat B."/>
            <person name="Kuo A."/>
            <person name="Liang C."/>
            <person name="Lipzen A."/>
            <person name="Lutzoni F."/>
            <person name="Magnuson J."/>
            <person name="Mondo S."/>
            <person name="Nolan M."/>
            <person name="Ohm R."/>
            <person name="Pangilinan J."/>
            <person name="Park H.-J."/>
            <person name="Ramirez L."/>
            <person name="Alfaro M."/>
            <person name="Sun H."/>
            <person name="Tritt A."/>
            <person name="Yoshinaga Y."/>
            <person name="Zwiers L.-H."/>
            <person name="Turgeon B."/>
            <person name="Goodwin S."/>
            <person name="Spatafora J."/>
            <person name="Crous P."/>
            <person name="Grigoriev I."/>
        </authorList>
    </citation>
    <scope>NUCLEOTIDE SEQUENCE</scope>
    <source>
        <strain evidence="3">CBS 133067</strain>
    </source>
</reference>
<dbReference type="Gene3D" id="3.40.630.30">
    <property type="match status" value="1"/>
</dbReference>
<sequence length="256" mass="29286">MDLSNYTKKNEKNSQNVKLKVECVLQPMNLHNEPEFAELLRQRKICGWDMEPSSLNNWMNDQDDGLRSNFWITTNPLDPPNTKVEASSQKLTTTTSTAPLLDSNTESTNSEDEKKNYIRVGHIALSRTGHPLEVDLANPDGTLCKIASLFILPTYRSLGLASRAMDILESWARVPPYGTLNCKAIAVDTLDRRYFEDDREEWRGWWKTQGEEPPQRGTSNEDWYIRRGYVKFKGAPKYPVGDGVMLWASSLRKELV</sequence>
<accession>A0A9P4I9F2</accession>
<dbReference type="Pfam" id="PF00583">
    <property type="entry name" value="Acetyltransf_1"/>
    <property type="match status" value="1"/>
</dbReference>
<name>A0A9P4I9F2_9PEZI</name>
<proteinExistence type="predicted"/>
<dbReference type="InterPro" id="IPR000182">
    <property type="entry name" value="GNAT_dom"/>
</dbReference>
<feature type="region of interest" description="Disordered" evidence="1">
    <location>
        <begin position="77"/>
        <end position="112"/>
    </location>
</feature>
<dbReference type="GO" id="GO:0016747">
    <property type="term" value="F:acyltransferase activity, transferring groups other than amino-acyl groups"/>
    <property type="evidence" value="ECO:0007669"/>
    <property type="project" value="InterPro"/>
</dbReference>
<evidence type="ECO:0000256" key="1">
    <source>
        <dbReference type="SAM" id="MobiDB-lite"/>
    </source>
</evidence>
<organism evidence="3 4">
    <name type="scientific">Rhizodiscina lignyota</name>
    <dbReference type="NCBI Taxonomy" id="1504668"/>
    <lineage>
        <taxon>Eukaryota</taxon>
        <taxon>Fungi</taxon>
        <taxon>Dikarya</taxon>
        <taxon>Ascomycota</taxon>
        <taxon>Pezizomycotina</taxon>
        <taxon>Dothideomycetes</taxon>
        <taxon>Pleosporomycetidae</taxon>
        <taxon>Aulographales</taxon>
        <taxon>Rhizodiscinaceae</taxon>
        <taxon>Rhizodiscina</taxon>
    </lineage>
</organism>
<dbReference type="InterPro" id="IPR016181">
    <property type="entry name" value="Acyl_CoA_acyltransferase"/>
</dbReference>
<evidence type="ECO:0000313" key="3">
    <source>
        <dbReference type="EMBL" id="KAF2095145.1"/>
    </source>
</evidence>
<comment type="caution">
    <text evidence="3">The sequence shown here is derived from an EMBL/GenBank/DDBJ whole genome shotgun (WGS) entry which is preliminary data.</text>
</comment>
<dbReference type="CDD" id="cd04301">
    <property type="entry name" value="NAT_SF"/>
    <property type="match status" value="1"/>
</dbReference>
<dbReference type="EMBL" id="ML978132">
    <property type="protein sequence ID" value="KAF2095145.1"/>
    <property type="molecule type" value="Genomic_DNA"/>
</dbReference>
<dbReference type="SUPFAM" id="SSF55729">
    <property type="entry name" value="Acyl-CoA N-acyltransferases (Nat)"/>
    <property type="match status" value="1"/>
</dbReference>
<dbReference type="AlphaFoldDB" id="A0A9P4I9F2"/>
<dbReference type="OrthoDB" id="2326446at2759"/>
<protein>
    <recommendedName>
        <fullName evidence="2">N-acetyltransferase domain-containing protein</fullName>
    </recommendedName>
</protein>
<dbReference type="Proteomes" id="UP000799772">
    <property type="component" value="Unassembled WGS sequence"/>
</dbReference>
<gene>
    <name evidence="3" type="ORF">NA57DRAFT_59889</name>
</gene>
<keyword evidence="4" id="KW-1185">Reference proteome</keyword>
<evidence type="ECO:0000259" key="2">
    <source>
        <dbReference type="Pfam" id="PF00583"/>
    </source>
</evidence>